<comment type="caution">
    <text evidence="2">The sequence shown here is derived from an EMBL/GenBank/DDBJ whole genome shotgun (WGS) entry which is preliminary data.</text>
</comment>
<gene>
    <name evidence="2" type="ORF">CPB83DRAFT_880427</name>
</gene>
<dbReference type="OrthoDB" id="3222453at2759"/>
<dbReference type="EMBL" id="MU157830">
    <property type="protein sequence ID" value="KAF9532754.1"/>
    <property type="molecule type" value="Genomic_DNA"/>
</dbReference>
<keyword evidence="3" id="KW-1185">Reference proteome</keyword>
<proteinExistence type="predicted"/>
<accession>A0A9P6EPK8</accession>
<feature type="region of interest" description="Disordered" evidence="1">
    <location>
        <begin position="1"/>
        <end position="41"/>
    </location>
</feature>
<organism evidence="2 3">
    <name type="scientific">Crepidotus variabilis</name>
    <dbReference type="NCBI Taxonomy" id="179855"/>
    <lineage>
        <taxon>Eukaryota</taxon>
        <taxon>Fungi</taxon>
        <taxon>Dikarya</taxon>
        <taxon>Basidiomycota</taxon>
        <taxon>Agaricomycotina</taxon>
        <taxon>Agaricomycetes</taxon>
        <taxon>Agaricomycetidae</taxon>
        <taxon>Agaricales</taxon>
        <taxon>Agaricineae</taxon>
        <taxon>Crepidotaceae</taxon>
        <taxon>Crepidotus</taxon>
    </lineage>
</organism>
<dbReference type="Proteomes" id="UP000807306">
    <property type="component" value="Unassembled WGS sequence"/>
</dbReference>
<evidence type="ECO:0000313" key="3">
    <source>
        <dbReference type="Proteomes" id="UP000807306"/>
    </source>
</evidence>
<evidence type="ECO:0000313" key="2">
    <source>
        <dbReference type="EMBL" id="KAF9532754.1"/>
    </source>
</evidence>
<evidence type="ECO:0000256" key="1">
    <source>
        <dbReference type="SAM" id="MobiDB-lite"/>
    </source>
</evidence>
<feature type="compositionally biased region" description="Polar residues" evidence="1">
    <location>
        <begin position="20"/>
        <end position="39"/>
    </location>
</feature>
<dbReference type="AlphaFoldDB" id="A0A9P6EPK8"/>
<sequence length="468" mass="51792">MESPKTQAQEHADHLPEIASVTTRSRHSSVAPQEANPQSVDPYGRPINCFPICNPVSSAYGGVESYARSLLFTGNGFPIFDVLGDRNRSVRYLQRGVGIGDVGILDPGGDFVFAFNIFADPDDPLHADDIPPEFEQQLQPEPSEVKQIKNHFPPGTVIASKGVKVTRLQDSPLQFTLSTKAREAGVLVLPQGASREDWNAGPELLQYLERHAVDWYQHICHNIKASVTTVPNGSIYLITGLDKAQSLSAVSIPGAPERSGKPLEMSYDGTDITDPWTMTGAASAEISNRQTDDAPFAVFLRGIRISLSNKLWRSNLEEIQSDEMPYYNLLSTPITGFISRLVRQKELILGVPSSALPGRQQILFHVSDVLAQVLLDENPEAEYAFIEDSTWLSHVSDVSDGTRPEILNLLVRVLSSYDAKADGKNVTFQTKTLPTEPTNFLGRLLNSVTTRRRQQQTEARIQKIFDRR</sequence>
<name>A0A9P6EPK8_9AGAR</name>
<reference evidence="2" key="1">
    <citation type="submission" date="2020-11" db="EMBL/GenBank/DDBJ databases">
        <authorList>
            <consortium name="DOE Joint Genome Institute"/>
            <person name="Ahrendt S."/>
            <person name="Riley R."/>
            <person name="Andreopoulos W."/>
            <person name="Labutti K."/>
            <person name="Pangilinan J."/>
            <person name="Ruiz-Duenas F.J."/>
            <person name="Barrasa J.M."/>
            <person name="Sanchez-Garcia M."/>
            <person name="Camarero S."/>
            <person name="Miyauchi S."/>
            <person name="Serrano A."/>
            <person name="Linde D."/>
            <person name="Babiker R."/>
            <person name="Drula E."/>
            <person name="Ayuso-Fernandez I."/>
            <person name="Pacheco R."/>
            <person name="Padilla G."/>
            <person name="Ferreira P."/>
            <person name="Barriuso J."/>
            <person name="Kellner H."/>
            <person name="Castanera R."/>
            <person name="Alfaro M."/>
            <person name="Ramirez L."/>
            <person name="Pisabarro A.G."/>
            <person name="Kuo A."/>
            <person name="Tritt A."/>
            <person name="Lipzen A."/>
            <person name="He G."/>
            <person name="Yan M."/>
            <person name="Ng V."/>
            <person name="Cullen D."/>
            <person name="Martin F."/>
            <person name="Rosso M.-N."/>
            <person name="Henrissat B."/>
            <person name="Hibbett D."/>
            <person name="Martinez A.T."/>
            <person name="Grigoriev I.V."/>
        </authorList>
    </citation>
    <scope>NUCLEOTIDE SEQUENCE</scope>
    <source>
        <strain evidence="2">CBS 506.95</strain>
    </source>
</reference>
<protein>
    <submittedName>
        <fullName evidence="2">Uncharacterized protein</fullName>
    </submittedName>
</protein>